<dbReference type="InterPro" id="IPR028932">
    <property type="entry name" value="TerB-C"/>
</dbReference>
<reference evidence="2" key="1">
    <citation type="submission" date="2024-07" db="EMBL/GenBank/DDBJ databases">
        <authorList>
            <person name="Biller S.J."/>
        </authorList>
    </citation>
    <scope>NUCLEOTIDE SEQUENCE</scope>
    <source>
        <strain evidence="2">WC2416</strain>
    </source>
</reference>
<organism evidence="2">
    <name type="scientific">Flavobacterium sp. WC2416</name>
    <dbReference type="NCBI Taxonomy" id="3234141"/>
    <lineage>
        <taxon>Bacteria</taxon>
        <taxon>Pseudomonadati</taxon>
        <taxon>Bacteroidota</taxon>
        <taxon>Flavobacteriia</taxon>
        <taxon>Flavobacteriales</taxon>
        <taxon>Flavobacteriaceae</taxon>
        <taxon>Flavobacterium</taxon>
    </lineage>
</organism>
<proteinExistence type="predicted"/>
<sequence>MIGFIIISILVIIIIFGTKQDKTISNNYEKKHDGFLENFSTTANKNNDNSIIDITGQSFTINSDPVLNNYILGVPQWTHQYVYSYSEINSASNAQIKFYSILKNSFLKGVHYDLVGNTNYAFILLFDFLEEYDSHKNISLLESHLTILGKCYPKTRPYCKSFINKKLNNNTLLSSNDAYTYSNNYYDDYWKLGSKYKTKLNLNKEEVELLNYIYNPNNNFFNIEYCCLEILKLYLNVVSDLKLKYIAEETNLNEQFIAVSDVIARKQFRYRKGSDNYKYAIDSTRKEFFLYILKFCENTVREFYCHKRKLNLDIHYTSEEAKMEFEIKIVSKVNDLLPILISKVAKPDEATDIELNAQNTTRWKIKLEELTINYNAKPKEFIDSVISLGKLNKKNPSVENVFFEASKFIAKHDKESSLILYVYYLYYDLKSLTFDNKQHTKTIQKSLFKTNEQFDDFQLIVNNLIESKNLNKALKQVPDIYKIKRKTIQLDRTSIKEVIEQHSETVELLNEYLKDDVEEEVIGVEFEDVGKQEIEIKIPNSNKELHKSTFVDEIILTEIHIATLELFTKNNFSISQIDFETFAKSKGVFKNQLIESINETCYDFLDDLLIEEEEDYYTIDTNYFQKISTK</sequence>
<accession>A0AB39W681</accession>
<evidence type="ECO:0000259" key="1">
    <source>
        <dbReference type="Pfam" id="PF15615"/>
    </source>
</evidence>
<feature type="domain" description="TerB-C" evidence="1">
    <location>
        <begin position="484"/>
        <end position="627"/>
    </location>
</feature>
<dbReference type="RefSeq" id="WP_369765044.1">
    <property type="nucleotide sequence ID" value="NZ_CP165626.1"/>
</dbReference>
<gene>
    <name evidence="2" type="ORF">AB3G39_09665</name>
</gene>
<dbReference type="EMBL" id="CP165626">
    <property type="protein sequence ID" value="XDU97435.1"/>
    <property type="molecule type" value="Genomic_DNA"/>
</dbReference>
<name>A0AB39W681_9FLAO</name>
<evidence type="ECO:0000313" key="2">
    <source>
        <dbReference type="EMBL" id="XDU97435.1"/>
    </source>
</evidence>
<dbReference type="Pfam" id="PF15615">
    <property type="entry name" value="TerB_C"/>
    <property type="match status" value="1"/>
</dbReference>
<dbReference type="AlphaFoldDB" id="A0AB39W681"/>
<protein>
    <submittedName>
        <fullName evidence="2">Tellurite resistance TerB C-terminal domain-containing protein</fullName>
    </submittedName>
</protein>